<proteinExistence type="predicted"/>
<organism evidence="1 2">
    <name type="scientific">Eretmocerus hayati</name>
    <dbReference type="NCBI Taxonomy" id="131215"/>
    <lineage>
        <taxon>Eukaryota</taxon>
        <taxon>Metazoa</taxon>
        <taxon>Ecdysozoa</taxon>
        <taxon>Arthropoda</taxon>
        <taxon>Hexapoda</taxon>
        <taxon>Insecta</taxon>
        <taxon>Pterygota</taxon>
        <taxon>Neoptera</taxon>
        <taxon>Endopterygota</taxon>
        <taxon>Hymenoptera</taxon>
        <taxon>Apocrita</taxon>
        <taxon>Proctotrupomorpha</taxon>
        <taxon>Chalcidoidea</taxon>
        <taxon>Aphelinidae</taxon>
        <taxon>Aphelininae</taxon>
        <taxon>Eretmocerus</taxon>
    </lineage>
</organism>
<reference evidence="1" key="1">
    <citation type="submission" date="2023-04" db="EMBL/GenBank/DDBJ databases">
        <title>A chromosome-level genome assembly of the parasitoid wasp Eretmocerus hayati.</title>
        <authorList>
            <person name="Zhong Y."/>
            <person name="Liu S."/>
            <person name="Liu Y."/>
        </authorList>
    </citation>
    <scope>NUCLEOTIDE SEQUENCE</scope>
    <source>
        <strain evidence="1">ZJU_SS_LIU_2023</strain>
    </source>
</reference>
<gene>
    <name evidence="1" type="ORF">QAD02_020064</name>
</gene>
<accession>A0ACC2PLF0</accession>
<dbReference type="EMBL" id="CM056741">
    <property type="protein sequence ID" value="KAJ8684272.1"/>
    <property type="molecule type" value="Genomic_DNA"/>
</dbReference>
<evidence type="ECO:0000313" key="2">
    <source>
        <dbReference type="Proteomes" id="UP001239111"/>
    </source>
</evidence>
<dbReference type="Proteomes" id="UP001239111">
    <property type="component" value="Chromosome 1"/>
</dbReference>
<comment type="caution">
    <text evidence="1">The sequence shown here is derived from an EMBL/GenBank/DDBJ whole genome shotgun (WGS) entry which is preliminary data.</text>
</comment>
<protein>
    <submittedName>
        <fullName evidence="1">Uncharacterized protein</fullName>
    </submittedName>
</protein>
<sequence length="109" mass="12266">MGICTYNELDLSEPHSSTDCHSFTMSCRFLVLPMESAACNVVLSRALNIVLNAIDGIYCTLALGPCSLRLGVIVPVEVPHRPDWYYQLRRMPQELSAKTESKGIFYKRL</sequence>
<name>A0ACC2PLF0_9HYME</name>
<keyword evidence="2" id="KW-1185">Reference proteome</keyword>
<evidence type="ECO:0000313" key="1">
    <source>
        <dbReference type="EMBL" id="KAJ8684272.1"/>
    </source>
</evidence>